<gene>
    <name evidence="1" type="ORF">SDC9_44897</name>
</gene>
<dbReference type="EMBL" id="VSSQ01000623">
    <property type="protein sequence ID" value="MPL98690.1"/>
    <property type="molecule type" value="Genomic_DNA"/>
</dbReference>
<organism evidence="1">
    <name type="scientific">bioreactor metagenome</name>
    <dbReference type="NCBI Taxonomy" id="1076179"/>
    <lineage>
        <taxon>unclassified sequences</taxon>
        <taxon>metagenomes</taxon>
        <taxon>ecological metagenomes</taxon>
    </lineage>
</organism>
<proteinExistence type="predicted"/>
<protein>
    <submittedName>
        <fullName evidence="1">Uncharacterized protein</fullName>
    </submittedName>
</protein>
<evidence type="ECO:0000313" key="1">
    <source>
        <dbReference type="EMBL" id="MPL98690.1"/>
    </source>
</evidence>
<comment type="caution">
    <text evidence="1">The sequence shown here is derived from an EMBL/GenBank/DDBJ whole genome shotgun (WGS) entry which is preliminary data.</text>
</comment>
<accession>A0A644W5G2</accession>
<name>A0A644W5G2_9ZZZZ</name>
<dbReference type="AlphaFoldDB" id="A0A644W5G2"/>
<sequence length="406" mass="46929">MRPFRDIDLRESLENIKMKMMAKIDLFSNEEIMANDLELLADNIYEEFYIQPVLIDDEEFSKRSIVQEKIHKRIEPFLRDIYNKEYVDVDGVMMTCYYPYVGETDLFKCRASTFSCSGYPEISISQGYISLQYAHSLQDAGKLGAKEDTMKKLEQNIERIRVGIGYANSDVSAFNKGLSATALKYLIEKRKKVEAFFSVAAMFEVPVKRNEYSEKHIPLKRNITPITHTYDRQESYCITDSDYRDVLDAIKHTGSTYERTPSSYKAMQEEDLRNTLLATLNATYKGYAAGEAFRNHGKTDICIELENRAAFVAECKMWNGQNEVEAALQQLDSYLTWRDCKTALIYFVRRKDFLKTLTNAEAALKKLSIMRQVQVVDKNEFTCCMVSKSNLGQIVQVRVMLFNMNC</sequence>
<reference evidence="1" key="1">
    <citation type="submission" date="2019-08" db="EMBL/GenBank/DDBJ databases">
        <authorList>
            <person name="Kucharzyk K."/>
            <person name="Murdoch R.W."/>
            <person name="Higgins S."/>
            <person name="Loffler F."/>
        </authorList>
    </citation>
    <scope>NUCLEOTIDE SEQUENCE</scope>
</reference>